<gene>
    <name evidence="8" type="ORF">SELMODRAFT_413232</name>
</gene>
<reference evidence="8 9" key="1">
    <citation type="journal article" date="2011" name="Science">
        <title>The Selaginella genome identifies genetic changes associated with the evolution of vascular plants.</title>
        <authorList>
            <person name="Banks J.A."/>
            <person name="Nishiyama T."/>
            <person name="Hasebe M."/>
            <person name="Bowman J.L."/>
            <person name="Gribskov M."/>
            <person name="dePamphilis C."/>
            <person name="Albert V.A."/>
            <person name="Aono N."/>
            <person name="Aoyama T."/>
            <person name="Ambrose B.A."/>
            <person name="Ashton N.W."/>
            <person name="Axtell M.J."/>
            <person name="Barker E."/>
            <person name="Barker M.S."/>
            <person name="Bennetzen J.L."/>
            <person name="Bonawitz N.D."/>
            <person name="Chapple C."/>
            <person name="Cheng C."/>
            <person name="Correa L.G."/>
            <person name="Dacre M."/>
            <person name="DeBarry J."/>
            <person name="Dreyer I."/>
            <person name="Elias M."/>
            <person name="Engstrom E.M."/>
            <person name="Estelle M."/>
            <person name="Feng L."/>
            <person name="Finet C."/>
            <person name="Floyd S.K."/>
            <person name="Frommer W.B."/>
            <person name="Fujita T."/>
            <person name="Gramzow L."/>
            <person name="Gutensohn M."/>
            <person name="Harholt J."/>
            <person name="Hattori M."/>
            <person name="Heyl A."/>
            <person name="Hirai T."/>
            <person name="Hiwatashi Y."/>
            <person name="Ishikawa M."/>
            <person name="Iwata M."/>
            <person name="Karol K.G."/>
            <person name="Koehler B."/>
            <person name="Kolukisaoglu U."/>
            <person name="Kubo M."/>
            <person name="Kurata T."/>
            <person name="Lalonde S."/>
            <person name="Li K."/>
            <person name="Li Y."/>
            <person name="Litt A."/>
            <person name="Lyons E."/>
            <person name="Manning G."/>
            <person name="Maruyama T."/>
            <person name="Michael T.P."/>
            <person name="Mikami K."/>
            <person name="Miyazaki S."/>
            <person name="Morinaga S."/>
            <person name="Murata T."/>
            <person name="Mueller-Roeber B."/>
            <person name="Nelson D.R."/>
            <person name="Obara M."/>
            <person name="Oguri Y."/>
            <person name="Olmstead R.G."/>
            <person name="Onodera N."/>
            <person name="Petersen B.L."/>
            <person name="Pils B."/>
            <person name="Prigge M."/>
            <person name="Rensing S.A."/>
            <person name="Riano-Pachon D.M."/>
            <person name="Roberts A.W."/>
            <person name="Sato Y."/>
            <person name="Scheller H.V."/>
            <person name="Schulz B."/>
            <person name="Schulz C."/>
            <person name="Shakirov E.V."/>
            <person name="Shibagaki N."/>
            <person name="Shinohara N."/>
            <person name="Shippen D.E."/>
            <person name="Soerensen I."/>
            <person name="Sotooka R."/>
            <person name="Sugimoto N."/>
            <person name="Sugita M."/>
            <person name="Sumikawa N."/>
            <person name="Tanurdzic M."/>
            <person name="Theissen G."/>
            <person name="Ulvskov P."/>
            <person name="Wakazuki S."/>
            <person name="Weng J.K."/>
            <person name="Willats W.W."/>
            <person name="Wipf D."/>
            <person name="Wolf P.G."/>
            <person name="Yang L."/>
            <person name="Zimmer A.D."/>
            <person name="Zhu Q."/>
            <person name="Mitros T."/>
            <person name="Hellsten U."/>
            <person name="Loque D."/>
            <person name="Otillar R."/>
            <person name="Salamov A."/>
            <person name="Schmutz J."/>
            <person name="Shapiro H."/>
            <person name="Lindquist E."/>
            <person name="Lucas S."/>
            <person name="Rokhsar D."/>
            <person name="Grigoriev I.V."/>
        </authorList>
    </citation>
    <scope>NUCLEOTIDE SEQUENCE [LARGE SCALE GENOMIC DNA]</scope>
</reference>
<accession>D8RNS6</accession>
<dbReference type="OrthoDB" id="687495at2759"/>
<protein>
    <recommendedName>
        <fullName evidence="7">BHLH domain-containing protein</fullName>
    </recommendedName>
</protein>
<dbReference type="Proteomes" id="UP000001514">
    <property type="component" value="Unassembled WGS sequence"/>
</dbReference>
<evidence type="ECO:0000256" key="5">
    <source>
        <dbReference type="ARBA" id="ARBA00023242"/>
    </source>
</evidence>
<dbReference type="Gene3D" id="4.10.280.10">
    <property type="entry name" value="Helix-loop-helix DNA-binding domain"/>
    <property type="match status" value="1"/>
</dbReference>
<dbReference type="CDD" id="cd11454">
    <property type="entry name" value="bHLH_AtIND_like"/>
    <property type="match status" value="1"/>
</dbReference>
<evidence type="ECO:0000313" key="8">
    <source>
        <dbReference type="EMBL" id="EFJ25918.1"/>
    </source>
</evidence>
<dbReference type="SUPFAM" id="SSF47459">
    <property type="entry name" value="HLH, helix-loop-helix DNA-binding domain"/>
    <property type="match status" value="1"/>
</dbReference>
<feature type="region of interest" description="Disordered" evidence="6">
    <location>
        <begin position="222"/>
        <end position="298"/>
    </location>
</feature>
<keyword evidence="2" id="KW-0805">Transcription regulation</keyword>
<dbReference type="PANTHER" id="PTHR45914">
    <property type="entry name" value="TRANSCRIPTION FACTOR HEC3-RELATED"/>
    <property type="match status" value="1"/>
</dbReference>
<dbReference type="GO" id="GO:0006357">
    <property type="term" value="P:regulation of transcription by RNA polymerase II"/>
    <property type="evidence" value="ECO:0000318"/>
    <property type="project" value="GO_Central"/>
</dbReference>
<evidence type="ECO:0000259" key="7">
    <source>
        <dbReference type="PROSITE" id="PS50888"/>
    </source>
</evidence>
<keyword evidence="4" id="KW-0804">Transcription</keyword>
<dbReference type="PROSITE" id="PS50888">
    <property type="entry name" value="BHLH"/>
    <property type="match status" value="1"/>
</dbReference>
<dbReference type="GO" id="GO:0000981">
    <property type="term" value="F:DNA-binding transcription factor activity, RNA polymerase II-specific"/>
    <property type="evidence" value="ECO:0000318"/>
    <property type="project" value="GO_Central"/>
</dbReference>
<keyword evidence="9" id="KW-1185">Reference proteome</keyword>
<keyword evidence="5" id="KW-0539">Nucleus</keyword>
<dbReference type="GO" id="GO:0048766">
    <property type="term" value="P:root hair initiation"/>
    <property type="evidence" value="ECO:0007669"/>
    <property type="project" value="UniProtKB-ARBA"/>
</dbReference>
<feature type="domain" description="BHLH" evidence="7">
    <location>
        <begin position="364"/>
        <end position="413"/>
    </location>
</feature>
<dbReference type="InterPro" id="IPR045843">
    <property type="entry name" value="IND-like"/>
</dbReference>
<dbReference type="InterPro" id="IPR036638">
    <property type="entry name" value="HLH_DNA-bd_sf"/>
</dbReference>
<evidence type="ECO:0000256" key="1">
    <source>
        <dbReference type="ARBA" id="ARBA00004123"/>
    </source>
</evidence>
<dbReference type="SMART" id="SM00353">
    <property type="entry name" value="HLH"/>
    <property type="match status" value="1"/>
</dbReference>
<dbReference type="GO" id="GO:0046983">
    <property type="term" value="F:protein dimerization activity"/>
    <property type="evidence" value="ECO:0007669"/>
    <property type="project" value="InterPro"/>
</dbReference>
<dbReference type="FunFam" id="4.10.280.10:FF:000046">
    <property type="entry name" value="Transcription factor bHLH83"/>
    <property type="match status" value="1"/>
</dbReference>
<evidence type="ECO:0000256" key="4">
    <source>
        <dbReference type="ARBA" id="ARBA00023163"/>
    </source>
</evidence>
<evidence type="ECO:0000256" key="3">
    <source>
        <dbReference type="ARBA" id="ARBA00023125"/>
    </source>
</evidence>
<comment type="subcellular location">
    <subcellularLocation>
        <location evidence="1">Nucleus</location>
    </subcellularLocation>
</comment>
<keyword evidence="3" id="KW-0238">DNA-binding</keyword>
<feature type="region of interest" description="Disordered" evidence="6">
    <location>
        <begin position="343"/>
        <end position="374"/>
    </location>
</feature>
<dbReference type="GO" id="GO:0000978">
    <property type="term" value="F:RNA polymerase II cis-regulatory region sequence-specific DNA binding"/>
    <property type="evidence" value="ECO:0000318"/>
    <property type="project" value="GO_Central"/>
</dbReference>
<sequence>MATAAASWVVEHCTQAAFEDEHKTRICKVPDPSCSCSTSREGSLDSEICFSSPPPQHQDVVGGSSNHFLDFGIDHHQQHHPHLINLLSDHEWINFLRWRSWQIESSSSNSAAAMPVEFPPSATDFSQLELFPSNLEPGLSLPLTSFSSHHSHQSSTVLEQFPQCLEIPSAATPLSSCPTLYDEAGYQDPFLAAFSSSTLHHAVDPNRRIDNVDTNHALVASNHPGIMTPCSTDQGDKGIISGKKAKPSSSSTSVSNESVNRSSVVDGPRNPRKRRALEDRQDAASSKQQKKIGSSSSSPAWAIDAAVALGSQEPIIHISHGGRTTPHDHELILQQIAAASSSSGKAPRVPALNTNFKPRARQGSANDPQSIAARHRRERISDRLKILQELVPNSTKVDLVTMLEKAINYVKFLQLQVKVLTSDDYWPSGATWQNSSKADTAL</sequence>
<dbReference type="KEGG" id="smo:SELMODRAFT_413232"/>
<proteinExistence type="predicted"/>
<dbReference type="eggNOG" id="ENOG502QT4N">
    <property type="taxonomic scope" value="Eukaryota"/>
</dbReference>
<dbReference type="Pfam" id="PF00010">
    <property type="entry name" value="HLH"/>
    <property type="match status" value="1"/>
</dbReference>
<dbReference type="AlphaFoldDB" id="D8RNS6"/>
<evidence type="ECO:0000256" key="2">
    <source>
        <dbReference type="ARBA" id="ARBA00023015"/>
    </source>
</evidence>
<evidence type="ECO:0000256" key="6">
    <source>
        <dbReference type="SAM" id="MobiDB-lite"/>
    </source>
</evidence>
<dbReference type="GO" id="GO:0005634">
    <property type="term" value="C:nucleus"/>
    <property type="evidence" value="ECO:0000318"/>
    <property type="project" value="GO_Central"/>
</dbReference>
<feature type="compositionally biased region" description="Low complexity" evidence="6">
    <location>
        <begin position="248"/>
        <end position="265"/>
    </location>
</feature>
<dbReference type="InParanoid" id="D8RNS6"/>
<dbReference type="PANTHER" id="PTHR45914:SF59">
    <property type="entry name" value="TRANSCRIPTION FACTOR BHLH83-LIKE"/>
    <property type="match status" value="1"/>
</dbReference>
<name>D8RNS6_SELML</name>
<feature type="compositionally biased region" description="Low complexity" evidence="6">
    <location>
        <begin position="283"/>
        <end position="298"/>
    </location>
</feature>
<dbReference type="EMBL" id="GL377585">
    <property type="protein sequence ID" value="EFJ25918.1"/>
    <property type="molecule type" value="Genomic_DNA"/>
</dbReference>
<dbReference type="Gramene" id="EFJ25918">
    <property type="protein sequence ID" value="EFJ25918"/>
    <property type="gene ID" value="SELMODRAFT_413232"/>
</dbReference>
<dbReference type="InterPro" id="IPR011598">
    <property type="entry name" value="bHLH_dom"/>
</dbReference>
<organism evidence="9">
    <name type="scientific">Selaginella moellendorffii</name>
    <name type="common">Spikemoss</name>
    <dbReference type="NCBI Taxonomy" id="88036"/>
    <lineage>
        <taxon>Eukaryota</taxon>
        <taxon>Viridiplantae</taxon>
        <taxon>Streptophyta</taxon>
        <taxon>Embryophyta</taxon>
        <taxon>Tracheophyta</taxon>
        <taxon>Lycopodiopsida</taxon>
        <taxon>Selaginellales</taxon>
        <taxon>Selaginellaceae</taxon>
        <taxon>Selaginella</taxon>
    </lineage>
</organism>
<evidence type="ECO:0000313" key="9">
    <source>
        <dbReference type="Proteomes" id="UP000001514"/>
    </source>
</evidence>
<dbReference type="HOGENOM" id="CLU_651166_0_0_1"/>